<dbReference type="AlphaFoldDB" id="A0A9P6X3I8"/>
<reference evidence="1" key="1">
    <citation type="journal article" date="2020" name="Microb. Genom.">
        <title>Genetic diversity of clinical and environmental Mucorales isolates obtained from an investigation of mucormycosis cases among solid organ transplant recipients.</title>
        <authorList>
            <person name="Nguyen M.H."/>
            <person name="Kaul D."/>
            <person name="Muto C."/>
            <person name="Cheng S.J."/>
            <person name="Richter R.A."/>
            <person name="Bruno V.M."/>
            <person name="Liu G."/>
            <person name="Beyhan S."/>
            <person name="Sundermann A.J."/>
            <person name="Mounaud S."/>
            <person name="Pasculle A.W."/>
            <person name="Nierman W.C."/>
            <person name="Driscoll E."/>
            <person name="Cumbie R."/>
            <person name="Clancy C.J."/>
            <person name="Dupont C.L."/>
        </authorList>
    </citation>
    <scope>NUCLEOTIDE SEQUENCE</scope>
    <source>
        <strain evidence="1">GL11</strain>
    </source>
</reference>
<name>A0A9P6X3I8_RHIOR</name>
<evidence type="ECO:0000313" key="1">
    <source>
        <dbReference type="EMBL" id="KAG1304157.1"/>
    </source>
</evidence>
<accession>A0A9P6X3I8</accession>
<keyword evidence="2" id="KW-1185">Reference proteome</keyword>
<comment type="caution">
    <text evidence="1">The sequence shown here is derived from an EMBL/GenBank/DDBJ whole genome shotgun (WGS) entry which is preliminary data.</text>
</comment>
<sequence length="266" mass="30081">MGKVSTSQMAIVSDSRRLSSPIPITAISMEDKTNEIIITGPRSNLFSNRKILDSRDYRSLADPKRVIFGISWRPNLDNDLYNRHVDLHDEVSYPLSNTVVDYVSFVVNSPNIIEFKKNLRQLPDAEDNVVDFLEEVLRSSHYLYSTIQNIEDGEAMFNDILLYPFLKAVCVASNAGVPQFKVGETQLRAMSKKTNESEIESDESTLYKADGIMSFYGFNRLEVLLLETSGHFGSSDNSKSSFDHHKGLFGALSMIKASWRLLYCKV</sequence>
<dbReference type="Proteomes" id="UP000716291">
    <property type="component" value="Unassembled WGS sequence"/>
</dbReference>
<gene>
    <name evidence="1" type="ORF">G6F64_009449</name>
</gene>
<protein>
    <submittedName>
        <fullName evidence="1">Uncharacterized protein</fullName>
    </submittedName>
</protein>
<proteinExistence type="predicted"/>
<evidence type="ECO:0000313" key="2">
    <source>
        <dbReference type="Proteomes" id="UP000716291"/>
    </source>
</evidence>
<organism evidence="1 2">
    <name type="scientific">Rhizopus oryzae</name>
    <name type="common">Mucormycosis agent</name>
    <name type="synonym">Rhizopus arrhizus var. delemar</name>
    <dbReference type="NCBI Taxonomy" id="64495"/>
    <lineage>
        <taxon>Eukaryota</taxon>
        <taxon>Fungi</taxon>
        <taxon>Fungi incertae sedis</taxon>
        <taxon>Mucoromycota</taxon>
        <taxon>Mucoromycotina</taxon>
        <taxon>Mucoromycetes</taxon>
        <taxon>Mucorales</taxon>
        <taxon>Mucorineae</taxon>
        <taxon>Rhizopodaceae</taxon>
        <taxon>Rhizopus</taxon>
    </lineage>
</organism>
<dbReference type="EMBL" id="JAANQT010001724">
    <property type="protein sequence ID" value="KAG1304157.1"/>
    <property type="molecule type" value="Genomic_DNA"/>
</dbReference>